<feature type="domain" description="Retrotransposon Copia-like N-terminal" evidence="1">
    <location>
        <begin position="11"/>
        <end position="57"/>
    </location>
</feature>
<gene>
    <name evidence="3" type="ORF">RND81_10G034300</name>
</gene>
<name>A0AAW1I041_SAPOF</name>
<sequence length="404" mass="45263">MATISSYYLSSSDKPGDIITQVQLKGDNCGEWSLKVRGALRARKKTGFNDGSIKKPKEDSDDIDDWHIVNAMVVYLTITYVEESKVLWDDIEQRISVGNGRKLHRVKGSIAACKQRENKPISDYYGRLKRLWDELDKYDRNPTCDCGGWKCNINKQLDKKRDEEEIVGPIQLSSINSAPRMEGASDKEGDLRPKCDNCNRLGHVRAKCFDIIGYLKNWKDRSKLASGSGGRGGGYSQLQTGAGARGYGYGGANSARMVMKQQKERSTFVNHTNAIQHSSTTRMTGKTNNTLFWLLDSGVTHHMTGCYELLHNVQEIEPCMVTLPKGKLSKATKEGSVELGAKLLLKNVLFGPDFRCNLVSVYKLSIDLDCTIQFTNDSCVIQDRVSSRRLVRVNNEGDYFFSKG</sequence>
<keyword evidence="4" id="KW-1185">Reference proteome</keyword>
<dbReference type="EMBL" id="JBDFQZ010000010">
    <property type="protein sequence ID" value="KAK9681878.1"/>
    <property type="molecule type" value="Genomic_DNA"/>
</dbReference>
<dbReference type="PANTHER" id="PTHR37610:SF101">
    <property type="entry name" value="(RAPE) HYPOTHETICAL PROTEIN"/>
    <property type="match status" value="1"/>
</dbReference>
<evidence type="ECO:0000259" key="2">
    <source>
        <dbReference type="Pfam" id="PF22936"/>
    </source>
</evidence>
<evidence type="ECO:0000313" key="3">
    <source>
        <dbReference type="EMBL" id="KAK9681878.1"/>
    </source>
</evidence>
<comment type="caution">
    <text evidence="3">The sequence shown here is derived from an EMBL/GenBank/DDBJ whole genome shotgun (WGS) entry which is preliminary data.</text>
</comment>
<protein>
    <recommendedName>
        <fullName evidence="5">Retrotransposon gag domain-containing protein</fullName>
    </recommendedName>
</protein>
<dbReference type="Proteomes" id="UP001443914">
    <property type="component" value="Unassembled WGS sequence"/>
</dbReference>
<evidence type="ECO:0000313" key="4">
    <source>
        <dbReference type="Proteomes" id="UP001443914"/>
    </source>
</evidence>
<organism evidence="3 4">
    <name type="scientific">Saponaria officinalis</name>
    <name type="common">Common soapwort</name>
    <name type="synonym">Lychnis saponaria</name>
    <dbReference type="NCBI Taxonomy" id="3572"/>
    <lineage>
        <taxon>Eukaryota</taxon>
        <taxon>Viridiplantae</taxon>
        <taxon>Streptophyta</taxon>
        <taxon>Embryophyta</taxon>
        <taxon>Tracheophyta</taxon>
        <taxon>Spermatophyta</taxon>
        <taxon>Magnoliopsida</taxon>
        <taxon>eudicotyledons</taxon>
        <taxon>Gunneridae</taxon>
        <taxon>Pentapetalae</taxon>
        <taxon>Caryophyllales</taxon>
        <taxon>Caryophyllaceae</taxon>
        <taxon>Caryophylleae</taxon>
        <taxon>Saponaria</taxon>
    </lineage>
</organism>
<dbReference type="Pfam" id="PF14244">
    <property type="entry name" value="Retrotran_gag_3"/>
    <property type="match status" value="1"/>
</dbReference>
<feature type="domain" description="Retrovirus-related Pol polyprotein from transposon TNT 1-94-like beta-barrel" evidence="2">
    <location>
        <begin position="293"/>
        <end position="364"/>
    </location>
</feature>
<accession>A0AAW1I041</accession>
<reference evidence="3" key="1">
    <citation type="submission" date="2024-03" db="EMBL/GenBank/DDBJ databases">
        <title>WGS assembly of Saponaria officinalis var. Norfolk2.</title>
        <authorList>
            <person name="Jenkins J."/>
            <person name="Shu S."/>
            <person name="Grimwood J."/>
            <person name="Barry K."/>
            <person name="Goodstein D."/>
            <person name="Schmutz J."/>
            <person name="Leebens-Mack J."/>
            <person name="Osbourn A."/>
        </authorList>
    </citation>
    <scope>NUCLEOTIDE SEQUENCE [LARGE SCALE GENOMIC DNA]</scope>
    <source>
        <strain evidence="3">JIC</strain>
    </source>
</reference>
<dbReference type="AlphaFoldDB" id="A0AAW1I041"/>
<dbReference type="InterPro" id="IPR029472">
    <property type="entry name" value="Copia-like_N"/>
</dbReference>
<dbReference type="Pfam" id="PF22936">
    <property type="entry name" value="Pol_BBD"/>
    <property type="match status" value="1"/>
</dbReference>
<evidence type="ECO:0000259" key="1">
    <source>
        <dbReference type="Pfam" id="PF14244"/>
    </source>
</evidence>
<proteinExistence type="predicted"/>
<evidence type="ECO:0008006" key="5">
    <source>
        <dbReference type="Google" id="ProtNLM"/>
    </source>
</evidence>
<dbReference type="PANTHER" id="PTHR37610">
    <property type="entry name" value="CCHC-TYPE DOMAIN-CONTAINING PROTEIN"/>
    <property type="match status" value="1"/>
</dbReference>
<dbReference type="InterPro" id="IPR054722">
    <property type="entry name" value="PolX-like_BBD"/>
</dbReference>